<comment type="caution">
    <text evidence="11">The sequence shown here is derived from an EMBL/GenBank/DDBJ whole genome shotgun (WGS) entry which is preliminary data.</text>
</comment>
<feature type="compositionally biased region" description="Basic and acidic residues" evidence="9">
    <location>
        <begin position="42"/>
        <end position="56"/>
    </location>
</feature>
<dbReference type="CDD" id="cd00202">
    <property type="entry name" value="ZnF_GATA"/>
    <property type="match status" value="1"/>
</dbReference>
<dbReference type="FunFam" id="3.30.50.10:FF:000007">
    <property type="entry name" value="Nitrogen regulatory AreA, N-terminal"/>
    <property type="match status" value="1"/>
</dbReference>
<comment type="subcellular location">
    <subcellularLocation>
        <location evidence="1">Nucleus</location>
    </subcellularLocation>
</comment>
<dbReference type="GO" id="GO:0008270">
    <property type="term" value="F:zinc ion binding"/>
    <property type="evidence" value="ECO:0007669"/>
    <property type="project" value="UniProtKB-KW"/>
</dbReference>
<dbReference type="GO" id="GO:0000981">
    <property type="term" value="F:DNA-binding transcription factor activity, RNA polymerase II-specific"/>
    <property type="evidence" value="ECO:0007669"/>
    <property type="project" value="TreeGrafter"/>
</dbReference>
<feature type="region of interest" description="Disordered" evidence="9">
    <location>
        <begin position="1"/>
        <end position="56"/>
    </location>
</feature>
<evidence type="ECO:0000256" key="4">
    <source>
        <dbReference type="ARBA" id="ARBA00022833"/>
    </source>
</evidence>
<dbReference type="InterPro" id="IPR013860">
    <property type="entry name" value="AreA_GATA"/>
</dbReference>
<dbReference type="Pfam" id="PF00320">
    <property type="entry name" value="GATA"/>
    <property type="match status" value="1"/>
</dbReference>
<organism evidence="11 12">
    <name type="scientific">Basidiobolus meristosporus CBS 931.73</name>
    <dbReference type="NCBI Taxonomy" id="1314790"/>
    <lineage>
        <taxon>Eukaryota</taxon>
        <taxon>Fungi</taxon>
        <taxon>Fungi incertae sedis</taxon>
        <taxon>Zoopagomycota</taxon>
        <taxon>Entomophthoromycotina</taxon>
        <taxon>Basidiobolomycetes</taxon>
        <taxon>Basidiobolales</taxon>
        <taxon>Basidiobolaceae</taxon>
        <taxon>Basidiobolus</taxon>
    </lineage>
</organism>
<evidence type="ECO:0000256" key="1">
    <source>
        <dbReference type="ARBA" id="ARBA00004123"/>
    </source>
</evidence>
<dbReference type="STRING" id="1314790.A0A1Y1XRU7"/>
<evidence type="ECO:0000256" key="7">
    <source>
        <dbReference type="ARBA" id="ARBA00023242"/>
    </source>
</evidence>
<gene>
    <name evidence="11" type="ORF">K493DRAFT_319433</name>
</gene>
<evidence type="ECO:0000313" key="11">
    <source>
        <dbReference type="EMBL" id="ORX88478.1"/>
    </source>
</evidence>
<dbReference type="PROSITE" id="PS50114">
    <property type="entry name" value="GATA_ZN_FINGER_2"/>
    <property type="match status" value="1"/>
</dbReference>
<name>A0A1Y1XRU7_9FUNG</name>
<dbReference type="EMBL" id="MCFE01000526">
    <property type="protein sequence ID" value="ORX88478.1"/>
    <property type="molecule type" value="Genomic_DNA"/>
</dbReference>
<dbReference type="GO" id="GO:0005634">
    <property type="term" value="C:nucleus"/>
    <property type="evidence" value="ECO:0007669"/>
    <property type="project" value="UniProtKB-SubCell"/>
</dbReference>
<feature type="region of interest" description="Disordered" evidence="9">
    <location>
        <begin position="343"/>
        <end position="420"/>
    </location>
</feature>
<feature type="compositionally biased region" description="Polar residues" evidence="9">
    <location>
        <begin position="367"/>
        <end position="413"/>
    </location>
</feature>
<dbReference type="InterPro" id="IPR013088">
    <property type="entry name" value="Znf_NHR/GATA"/>
</dbReference>
<keyword evidence="7" id="KW-0539">Nucleus</keyword>
<dbReference type="OrthoDB" id="515401at2759"/>
<reference evidence="11 12" key="1">
    <citation type="submission" date="2016-07" db="EMBL/GenBank/DDBJ databases">
        <title>Pervasive Adenine N6-methylation of Active Genes in Fungi.</title>
        <authorList>
            <consortium name="DOE Joint Genome Institute"/>
            <person name="Mondo S.J."/>
            <person name="Dannebaum R.O."/>
            <person name="Kuo R.C."/>
            <person name="Labutti K."/>
            <person name="Haridas S."/>
            <person name="Kuo A."/>
            <person name="Salamov A."/>
            <person name="Ahrendt S.R."/>
            <person name="Lipzen A."/>
            <person name="Sullivan W."/>
            <person name="Andreopoulos W.B."/>
            <person name="Clum A."/>
            <person name="Lindquist E."/>
            <person name="Daum C."/>
            <person name="Ramamoorthy G.K."/>
            <person name="Gryganskyi A."/>
            <person name="Culley D."/>
            <person name="Magnuson J.K."/>
            <person name="James T.Y."/>
            <person name="O'Malley M.A."/>
            <person name="Stajich J.E."/>
            <person name="Spatafora J.W."/>
            <person name="Visel A."/>
            <person name="Grigoriev I.V."/>
        </authorList>
    </citation>
    <scope>NUCLEOTIDE SEQUENCE [LARGE SCALE GENOMIC DNA]</scope>
    <source>
        <strain evidence="11 12">CBS 931.73</strain>
    </source>
</reference>
<feature type="region of interest" description="Disordered" evidence="9">
    <location>
        <begin position="450"/>
        <end position="474"/>
    </location>
</feature>
<proteinExistence type="predicted"/>
<dbReference type="InterPro" id="IPR000679">
    <property type="entry name" value="Znf_GATA"/>
</dbReference>
<evidence type="ECO:0000313" key="12">
    <source>
        <dbReference type="Proteomes" id="UP000193498"/>
    </source>
</evidence>
<keyword evidence="6" id="KW-0804">Transcription</keyword>
<keyword evidence="2" id="KW-0479">Metal-binding</keyword>
<feature type="compositionally biased region" description="Polar residues" evidence="9">
    <location>
        <begin position="462"/>
        <end position="473"/>
    </location>
</feature>
<sequence>MSRSPEACSPSETTSQLRLSPPPVSTIQAAILSTTLFPPRKQPAEKEDPRVKQEKDPLATEVWRLYTRAKDNLPNGQRLENLTWRMMAMTLKSGKEETSRAKPIVCYEGNRGSASEGFTQASQKSGSRSLFSVHSTFEGNDMAVDIKKEEQALCRSNQANYCGKDGLMNGSTKMPSDLSGPALKHKYLTSKGILNFTKPEPTGYNGSNLNMGCQRDSTARPNVFNISRNGADLSISNGTIPSMQDTSNSFSSLSIGGTFDFSPEVTPSLQSTTQYFDLNEGANMGFMSFMDADTFSPNESQGDYRSRLPISPHSQNPSTPNGAFTTAANRRSLSTPTVRAFPAIQIAEDPPEPPRSQSFLQEKDDTSIVNRTSTLESSNHATPKSNSKSKRSTGLSTSNENLSCSNCKTTTTPLWRRNPQGGQPLCNACGLFLKLHGVVRPLSLKTDVIKKRNRNPVKDSKGNPTAAQANGLSRDSAMANPILSDSLDISLGQSTLADARSSYAADNKNNLSQPASNAISHKRPRRLSSDEPLENGHSAQVPLPNNSLQYNLQAQSIPGRLNDLNNIVRAAAISRQSSISLQQFQLQQIQAQGKSTTHQSTDSRSIPDLVPNGNGTDKPPGIQRPDLLNQATCQNVSTPSSENAASFAVSPFHTSASLSPNSSLVGISSGPSSSTFNAITISNNDEPESVGADSLGSLGDRTSDYFGAGAWWAGTTEREAPNNEVFTYRYDYDEDVNLFASGSIWFK</sequence>
<evidence type="ECO:0000256" key="2">
    <source>
        <dbReference type="ARBA" id="ARBA00022723"/>
    </source>
</evidence>
<evidence type="ECO:0000256" key="8">
    <source>
        <dbReference type="PROSITE-ProRule" id="PRU00094"/>
    </source>
</evidence>
<dbReference type="SMART" id="SM00401">
    <property type="entry name" value="ZnF_GATA"/>
    <property type="match status" value="1"/>
</dbReference>
<dbReference type="GO" id="GO:0000122">
    <property type="term" value="P:negative regulation of transcription by RNA polymerase II"/>
    <property type="evidence" value="ECO:0007669"/>
    <property type="project" value="TreeGrafter"/>
</dbReference>
<keyword evidence="5" id="KW-0805">Transcription regulation</keyword>
<feature type="region of interest" description="Disordered" evidence="9">
    <location>
        <begin position="293"/>
        <end position="326"/>
    </location>
</feature>
<evidence type="ECO:0000259" key="10">
    <source>
        <dbReference type="PROSITE" id="PS50114"/>
    </source>
</evidence>
<keyword evidence="3 8" id="KW-0863">Zinc-finger</keyword>
<protein>
    <recommendedName>
        <fullName evidence="10">GATA-type domain-containing protein</fullName>
    </recommendedName>
</protein>
<evidence type="ECO:0000256" key="9">
    <source>
        <dbReference type="SAM" id="MobiDB-lite"/>
    </source>
</evidence>
<dbReference type="PANTHER" id="PTHR10071">
    <property type="entry name" value="TRANSCRIPTION FACTOR GATA FAMILY MEMBER"/>
    <property type="match status" value="1"/>
</dbReference>
<dbReference type="Proteomes" id="UP000193498">
    <property type="component" value="Unassembled WGS sequence"/>
</dbReference>
<feature type="compositionally biased region" description="Polar residues" evidence="9">
    <location>
        <begin position="25"/>
        <end position="36"/>
    </location>
</feature>
<feature type="compositionally biased region" description="Polar residues" evidence="9">
    <location>
        <begin position="312"/>
        <end position="326"/>
    </location>
</feature>
<dbReference type="PANTHER" id="PTHR10071:SF281">
    <property type="entry name" value="BOX A-BINDING FACTOR-RELATED"/>
    <property type="match status" value="1"/>
</dbReference>
<accession>A0A1Y1XRU7</accession>
<dbReference type="InParanoid" id="A0A1Y1XRU7"/>
<feature type="compositionally biased region" description="Polar residues" evidence="9">
    <location>
        <begin position="593"/>
        <end position="604"/>
    </location>
</feature>
<dbReference type="InterPro" id="IPR039355">
    <property type="entry name" value="Transcription_factor_GATA"/>
</dbReference>
<evidence type="ECO:0000256" key="6">
    <source>
        <dbReference type="ARBA" id="ARBA00023163"/>
    </source>
</evidence>
<keyword evidence="12" id="KW-1185">Reference proteome</keyword>
<dbReference type="AlphaFoldDB" id="A0A1Y1XRU7"/>
<dbReference type="GO" id="GO:0045944">
    <property type="term" value="P:positive regulation of transcription by RNA polymerase II"/>
    <property type="evidence" value="ECO:0007669"/>
    <property type="project" value="TreeGrafter"/>
</dbReference>
<dbReference type="GO" id="GO:0000978">
    <property type="term" value="F:RNA polymerase II cis-regulatory region sequence-specific DNA binding"/>
    <property type="evidence" value="ECO:0007669"/>
    <property type="project" value="TreeGrafter"/>
</dbReference>
<dbReference type="Gene3D" id="3.30.50.10">
    <property type="entry name" value="Erythroid Transcription Factor GATA-1, subunit A"/>
    <property type="match status" value="1"/>
</dbReference>
<feature type="region of interest" description="Disordered" evidence="9">
    <location>
        <begin position="505"/>
        <end position="545"/>
    </location>
</feature>
<evidence type="ECO:0000256" key="3">
    <source>
        <dbReference type="ARBA" id="ARBA00022771"/>
    </source>
</evidence>
<dbReference type="SUPFAM" id="SSF57716">
    <property type="entry name" value="Glucocorticoid receptor-like (DNA-binding domain)"/>
    <property type="match status" value="1"/>
</dbReference>
<feature type="region of interest" description="Disordered" evidence="9">
    <location>
        <begin position="592"/>
        <end position="626"/>
    </location>
</feature>
<feature type="compositionally biased region" description="Polar residues" evidence="9">
    <location>
        <begin position="507"/>
        <end position="519"/>
    </location>
</feature>
<keyword evidence="4" id="KW-0862">Zinc</keyword>
<evidence type="ECO:0000256" key="5">
    <source>
        <dbReference type="ARBA" id="ARBA00023015"/>
    </source>
</evidence>
<dbReference type="PROSITE" id="PS00344">
    <property type="entry name" value="GATA_ZN_FINGER_1"/>
    <property type="match status" value="1"/>
</dbReference>
<feature type="domain" description="GATA-type" evidence="10">
    <location>
        <begin position="398"/>
        <end position="452"/>
    </location>
</feature>
<dbReference type="Pfam" id="PF08550">
    <property type="entry name" value="GATA_AreA"/>
    <property type="match status" value="1"/>
</dbReference>